<feature type="domain" description="PKD" evidence="10">
    <location>
        <begin position="717"/>
        <end position="798"/>
    </location>
</feature>
<feature type="signal peptide" evidence="9">
    <location>
        <begin position="1"/>
        <end position="35"/>
    </location>
</feature>
<dbReference type="Gene3D" id="2.60.120.380">
    <property type="match status" value="2"/>
</dbReference>
<keyword evidence="5" id="KW-0378">Hydrolase</keyword>
<evidence type="ECO:0000256" key="4">
    <source>
        <dbReference type="ARBA" id="ARBA00022729"/>
    </source>
</evidence>
<keyword evidence="2" id="KW-0645">Protease</keyword>
<dbReference type="PANTHER" id="PTHR47466:SF1">
    <property type="entry name" value="METALLOPROTEASE MEP1 (AFU_ORTHOLOGUE AFUA_1G07730)-RELATED"/>
    <property type="match status" value="1"/>
</dbReference>
<comment type="similarity">
    <text evidence="1">Belongs to the peptidase M43B family.</text>
</comment>
<keyword evidence="8" id="KW-1015">Disulfide bond</keyword>
<dbReference type="AlphaFoldDB" id="A0A0F4QLF3"/>
<dbReference type="Pfam" id="PF20009">
    <property type="entry name" value="GEVED"/>
    <property type="match status" value="1"/>
</dbReference>
<evidence type="ECO:0000256" key="5">
    <source>
        <dbReference type="ARBA" id="ARBA00022801"/>
    </source>
</evidence>
<dbReference type="InterPro" id="IPR045474">
    <property type="entry name" value="GEVED"/>
</dbReference>
<dbReference type="Pfam" id="PF18911">
    <property type="entry name" value="PKD_4"/>
    <property type="match status" value="2"/>
</dbReference>
<gene>
    <name evidence="11" type="ORF">TW77_11765</name>
</gene>
<accession>A0A0F4QLF3</accession>
<dbReference type="InterPro" id="IPR000601">
    <property type="entry name" value="PKD_dom"/>
</dbReference>
<evidence type="ECO:0000313" key="12">
    <source>
        <dbReference type="Proteomes" id="UP000033452"/>
    </source>
</evidence>
<evidence type="ECO:0000313" key="11">
    <source>
        <dbReference type="EMBL" id="KJZ08523.1"/>
    </source>
</evidence>
<feature type="domain" description="PKD" evidence="10">
    <location>
        <begin position="630"/>
        <end position="707"/>
    </location>
</feature>
<dbReference type="Gene3D" id="2.60.40.10">
    <property type="entry name" value="Immunoglobulins"/>
    <property type="match status" value="2"/>
</dbReference>
<evidence type="ECO:0000256" key="6">
    <source>
        <dbReference type="ARBA" id="ARBA00022833"/>
    </source>
</evidence>
<dbReference type="InterPro" id="IPR008754">
    <property type="entry name" value="Peptidase_M43"/>
</dbReference>
<proteinExistence type="inferred from homology"/>
<dbReference type="InterPro" id="IPR035986">
    <property type="entry name" value="PKD_dom_sf"/>
</dbReference>
<protein>
    <submittedName>
        <fullName evidence="11">Collagenase</fullName>
    </submittedName>
</protein>
<name>A0A0F4QLF3_9GAMM</name>
<dbReference type="Proteomes" id="UP000033452">
    <property type="component" value="Unassembled WGS sequence"/>
</dbReference>
<dbReference type="InterPro" id="IPR022409">
    <property type="entry name" value="PKD/Chitinase_dom"/>
</dbReference>
<comment type="caution">
    <text evidence="11">The sequence shown here is derived from an EMBL/GenBank/DDBJ whole genome shotgun (WGS) entry which is preliminary data.</text>
</comment>
<organism evidence="11 12">
    <name type="scientific">Pseudoalteromonas rubra</name>
    <dbReference type="NCBI Taxonomy" id="43658"/>
    <lineage>
        <taxon>Bacteria</taxon>
        <taxon>Pseudomonadati</taxon>
        <taxon>Pseudomonadota</taxon>
        <taxon>Gammaproteobacteria</taxon>
        <taxon>Alteromonadales</taxon>
        <taxon>Pseudoalteromonadaceae</taxon>
        <taxon>Pseudoalteromonas</taxon>
    </lineage>
</organism>
<dbReference type="PANTHER" id="PTHR47466">
    <property type="match status" value="1"/>
</dbReference>
<keyword evidence="3" id="KW-0479">Metal-binding</keyword>
<keyword evidence="4 9" id="KW-0732">Signal</keyword>
<feature type="chain" id="PRO_5002475528" evidence="9">
    <location>
        <begin position="36"/>
        <end position="1061"/>
    </location>
</feature>
<dbReference type="EMBL" id="JXYA01000026">
    <property type="protein sequence ID" value="KJZ08523.1"/>
    <property type="molecule type" value="Genomic_DNA"/>
</dbReference>
<evidence type="ECO:0000256" key="2">
    <source>
        <dbReference type="ARBA" id="ARBA00022670"/>
    </source>
</evidence>
<dbReference type="PATRIC" id="fig|43658.5.peg.2491"/>
<dbReference type="GO" id="GO:0006508">
    <property type="term" value="P:proteolysis"/>
    <property type="evidence" value="ECO:0007669"/>
    <property type="project" value="UniProtKB-KW"/>
</dbReference>
<keyword evidence="7" id="KW-0482">Metalloprotease</keyword>
<dbReference type="InterPro" id="IPR024079">
    <property type="entry name" value="MetalloPept_cat_dom_sf"/>
</dbReference>
<dbReference type="OrthoDB" id="6278496at2"/>
<dbReference type="SMART" id="SM00089">
    <property type="entry name" value="PKD"/>
    <property type="match status" value="2"/>
</dbReference>
<dbReference type="InterPro" id="IPR013783">
    <property type="entry name" value="Ig-like_fold"/>
</dbReference>
<evidence type="ECO:0000256" key="1">
    <source>
        <dbReference type="ARBA" id="ARBA00008721"/>
    </source>
</evidence>
<keyword evidence="6" id="KW-0862">Zinc</keyword>
<evidence type="ECO:0000256" key="9">
    <source>
        <dbReference type="SAM" id="SignalP"/>
    </source>
</evidence>
<dbReference type="SUPFAM" id="SSF55486">
    <property type="entry name" value="Metalloproteases ('zincins'), catalytic domain"/>
    <property type="match status" value="2"/>
</dbReference>
<dbReference type="GO" id="GO:0046872">
    <property type="term" value="F:metal ion binding"/>
    <property type="evidence" value="ECO:0007669"/>
    <property type="project" value="UniProtKB-KW"/>
</dbReference>
<evidence type="ECO:0000256" key="7">
    <source>
        <dbReference type="ARBA" id="ARBA00023049"/>
    </source>
</evidence>
<dbReference type="Pfam" id="PF05572">
    <property type="entry name" value="Peptidase_M43"/>
    <property type="match status" value="1"/>
</dbReference>
<evidence type="ECO:0000259" key="10">
    <source>
        <dbReference type="PROSITE" id="PS50093"/>
    </source>
</evidence>
<reference evidence="11 12" key="1">
    <citation type="journal article" date="2015" name="BMC Genomics">
        <title>Genome mining reveals unlocked bioactive potential of marine Gram-negative bacteria.</title>
        <authorList>
            <person name="Machado H."/>
            <person name="Sonnenschein E.C."/>
            <person name="Melchiorsen J."/>
            <person name="Gram L."/>
        </authorList>
    </citation>
    <scope>NUCLEOTIDE SEQUENCE [LARGE SCALE GENOMIC DNA]</scope>
    <source>
        <strain evidence="11 12">S2471</strain>
    </source>
</reference>
<dbReference type="CDD" id="cd00146">
    <property type="entry name" value="PKD"/>
    <property type="match status" value="2"/>
</dbReference>
<dbReference type="PROSITE" id="PS50093">
    <property type="entry name" value="PKD"/>
    <property type="match status" value="2"/>
</dbReference>
<keyword evidence="12" id="KW-1185">Reference proteome</keyword>
<evidence type="ECO:0000256" key="3">
    <source>
        <dbReference type="ARBA" id="ARBA00022723"/>
    </source>
</evidence>
<dbReference type="GO" id="GO:0008237">
    <property type="term" value="F:metallopeptidase activity"/>
    <property type="evidence" value="ECO:0007669"/>
    <property type="project" value="UniProtKB-KW"/>
</dbReference>
<sequence length="1061" mass="113578">MPFAKRALAKLFARKSLCRASAIVLTTLSSGAVLAGQSLESNQLMSSDSLLLSTASASHKHAGQICGTDHNSQDWSAIQKENARQRSLSSSFATHIMSELASQDDLAAENGNGVPGRYYIPVVVHIYGDRYNCESGTYCLTEQKVIDGLNKSNQDFLGLITDDGPIAPEFQAIRENLNIEFVLAKKDPNGQPTNGIVRHPQKAGYGKGSGVDDQIAADAWDNFKYMNIYIQQDLYDDGSTNNSGVAWYPQLSMSQNGLSRVVYNGDYVGANTSENFRSVLTHEFGHWLNLPHTFDGDVCTIHSEAFCNATGDGSCDTPQMSSSILQNNAKNCLGQPTNTENFMHYSDNYAMFTSDQVERMTAALHGPARATLWSNANLIAVGLEEYTSNADHPWDGTSGAVLPPKGDVIQSFTNLSGQKGEVDNYEISVPEGTQAVAFYLDGYDEDPDMYVSKGKAPVKNGDNWEADFISFRSAGSPELVTISAPSNTESYHTAIDAFSAYSNATLSVISGTDDTLCAGCERVFLAEITDLESAKGAEPKTYQFSVPSDALRTVAVIPGGYQGDPDAYVSMNSVPTSDNHDCGPFSAPRHSEYCEFNAGGGELNVMIDPFLEYSGASLVVYYERAADSQLPVAQANGPYSAVLAGSIQFSSSGSNDSNGSIVSYFWEFGDGNTSTAANPVHTYQNAGVYTVKLSVTDNDGNIASDTAIAEIKAERIAPIARANGPYSARLGNAVSFSSAGSEDTDGNIVSYLWQFGDGNTSTEANPVHSYSEAGDYIASLEVTDNDGLRHSAQATVTINTLEYCTTSGNTKYEWIANVQSGAFSNPSQANGYSDFSAQTIKLNEGENQFTFTPGGNYTEHWVAWIDFNNNGQFEESEQVMSDVSGKGAVTGTINVPDNMAGTQARLRIAMKYNGAPSSACGSIGDGEVEDYTVEIVKQDNVGTVPNACATQQPISGGRLEPGKAQCLGGDGTLWLSIGDITSTQNVAITTAHGSSNLHILYKNGGWPSDNDKDAESNSGSTTECIQIAAGADYWSYLKISGNAENTSIVVDFDAQQCREHE</sequence>
<evidence type="ECO:0000256" key="8">
    <source>
        <dbReference type="ARBA" id="ARBA00023157"/>
    </source>
</evidence>
<dbReference type="SUPFAM" id="SSF49299">
    <property type="entry name" value="PKD domain"/>
    <property type="match status" value="2"/>
</dbReference>
<dbReference type="Gene3D" id="3.40.390.10">
    <property type="entry name" value="Collagenase (Catalytic Domain)"/>
    <property type="match status" value="1"/>
</dbReference>
<dbReference type="RefSeq" id="WP_046005177.1">
    <property type="nucleotide sequence ID" value="NZ_JXYA01000026.1"/>
</dbReference>